<feature type="transmembrane region" description="Helical" evidence="7">
    <location>
        <begin position="109"/>
        <end position="133"/>
    </location>
</feature>
<dbReference type="InterPro" id="IPR051907">
    <property type="entry name" value="DoxX-like_oxidoreductase"/>
</dbReference>
<evidence type="ECO:0000256" key="2">
    <source>
        <dbReference type="ARBA" id="ARBA00006679"/>
    </source>
</evidence>
<evidence type="ECO:0000313" key="8">
    <source>
        <dbReference type="EMBL" id="PZV83245.1"/>
    </source>
</evidence>
<evidence type="ECO:0000256" key="5">
    <source>
        <dbReference type="ARBA" id="ARBA00022989"/>
    </source>
</evidence>
<evidence type="ECO:0000256" key="4">
    <source>
        <dbReference type="ARBA" id="ARBA00022692"/>
    </source>
</evidence>
<evidence type="ECO:0000313" key="9">
    <source>
        <dbReference type="Proteomes" id="UP000248917"/>
    </source>
</evidence>
<feature type="transmembrane region" description="Helical" evidence="7">
    <location>
        <begin position="83"/>
        <end position="103"/>
    </location>
</feature>
<proteinExistence type="inferred from homology"/>
<name>A0A326RPA3_9BACT</name>
<gene>
    <name evidence="8" type="ORF">CLV31_107198</name>
</gene>
<comment type="caution">
    <text evidence="8">The sequence shown here is derived from an EMBL/GenBank/DDBJ whole genome shotgun (WGS) entry which is preliminary data.</text>
</comment>
<keyword evidence="6 7" id="KW-0472">Membrane</keyword>
<dbReference type="Pfam" id="PF07681">
    <property type="entry name" value="DoxX"/>
    <property type="match status" value="1"/>
</dbReference>
<dbReference type="AlphaFoldDB" id="A0A326RPA3"/>
<feature type="transmembrane region" description="Helical" evidence="7">
    <location>
        <begin position="58"/>
        <end position="76"/>
    </location>
</feature>
<keyword evidence="4 7" id="KW-0812">Transmembrane</keyword>
<evidence type="ECO:0000256" key="3">
    <source>
        <dbReference type="ARBA" id="ARBA00022475"/>
    </source>
</evidence>
<evidence type="ECO:0000256" key="1">
    <source>
        <dbReference type="ARBA" id="ARBA00004651"/>
    </source>
</evidence>
<dbReference type="PANTHER" id="PTHR33452">
    <property type="entry name" value="OXIDOREDUCTASE CATD-RELATED"/>
    <property type="match status" value="1"/>
</dbReference>
<keyword evidence="3" id="KW-1003">Cell membrane</keyword>
<organism evidence="8 9">
    <name type="scientific">Algoriphagus aquaeductus</name>
    <dbReference type="NCBI Taxonomy" id="475299"/>
    <lineage>
        <taxon>Bacteria</taxon>
        <taxon>Pseudomonadati</taxon>
        <taxon>Bacteroidota</taxon>
        <taxon>Cytophagia</taxon>
        <taxon>Cytophagales</taxon>
        <taxon>Cyclobacteriaceae</taxon>
        <taxon>Algoriphagus</taxon>
    </lineage>
</organism>
<accession>A0A326RPA3</accession>
<comment type="subcellular location">
    <subcellularLocation>
        <location evidence="1">Cell membrane</location>
        <topology evidence="1">Multi-pass membrane protein</topology>
    </subcellularLocation>
</comment>
<dbReference type="EMBL" id="QKTX01000007">
    <property type="protein sequence ID" value="PZV83245.1"/>
    <property type="molecule type" value="Genomic_DNA"/>
</dbReference>
<protein>
    <submittedName>
        <fullName evidence="8">Putative membrane protein YphA (DoxX/SURF4 family)</fullName>
    </submittedName>
</protein>
<dbReference type="PANTHER" id="PTHR33452:SF1">
    <property type="entry name" value="INNER MEMBRANE PROTEIN YPHA-RELATED"/>
    <property type="match status" value="1"/>
</dbReference>
<dbReference type="InterPro" id="IPR032808">
    <property type="entry name" value="DoxX"/>
</dbReference>
<comment type="similarity">
    <text evidence="2">Belongs to the DoxX family.</text>
</comment>
<dbReference type="Proteomes" id="UP000248917">
    <property type="component" value="Unassembled WGS sequence"/>
</dbReference>
<dbReference type="OrthoDB" id="825336at2"/>
<keyword evidence="9" id="KW-1185">Reference proteome</keyword>
<reference evidence="8 9" key="1">
    <citation type="submission" date="2018-06" db="EMBL/GenBank/DDBJ databases">
        <title>Genomic Encyclopedia of Archaeal and Bacterial Type Strains, Phase II (KMG-II): from individual species to whole genera.</title>
        <authorList>
            <person name="Goeker M."/>
        </authorList>
    </citation>
    <scope>NUCLEOTIDE SEQUENCE [LARGE SCALE GENOMIC DNA]</scope>
    <source>
        <strain evidence="8 9">T4</strain>
    </source>
</reference>
<evidence type="ECO:0000256" key="7">
    <source>
        <dbReference type="SAM" id="Phobius"/>
    </source>
</evidence>
<evidence type="ECO:0000256" key="6">
    <source>
        <dbReference type="ARBA" id="ARBA00023136"/>
    </source>
</evidence>
<keyword evidence="5 7" id="KW-1133">Transmembrane helix</keyword>
<feature type="transmembrane region" description="Helical" evidence="7">
    <location>
        <begin position="16"/>
        <end position="38"/>
    </location>
</feature>
<sequence>MNCLSKLYQIKYLDEAILLIRIWLGMIMLKHSGSYLFYGKVPELANFLESLNWPQPLVLAYASQISEFAAAILILLGFRFGAWMMTFTMGIAVLFAHSAAIYSEAELPFNYFLFSLILYLTGCGKLSLDYFILNNLRRNS</sequence>
<dbReference type="GO" id="GO:0005886">
    <property type="term" value="C:plasma membrane"/>
    <property type="evidence" value="ECO:0007669"/>
    <property type="project" value="UniProtKB-SubCell"/>
</dbReference>
<dbReference type="RefSeq" id="WP_146250894.1">
    <property type="nucleotide sequence ID" value="NZ_QKTX01000007.1"/>
</dbReference>